<dbReference type="EMBL" id="PTQZ01000236">
    <property type="protein sequence ID" value="PQA34006.1"/>
    <property type="molecule type" value="Genomic_DNA"/>
</dbReference>
<evidence type="ECO:0000313" key="6">
    <source>
        <dbReference type="EMBL" id="PQA34006.1"/>
    </source>
</evidence>
<gene>
    <name evidence="6" type="ORF">C5O18_08450</name>
</gene>
<keyword evidence="4 5" id="KW-0472">Membrane</keyword>
<dbReference type="Pfam" id="PF01124">
    <property type="entry name" value="MAPEG"/>
    <property type="match status" value="1"/>
</dbReference>
<keyword evidence="7" id="KW-1185">Reference proteome</keyword>
<sequence length="145" mass="16229">MTPQSPEFAPIIAPVVALVAWSMVMWAWMYATRIPAIMRMRMRLDPSAPRGEQMNTLPAAVRWKADNYNHLMEQPTIFYAVALALALLGQGDGLNLVLAWAYVGLRVLHSFVQALINFIQLRFLVFSLSSLALLALTVNAVRVVF</sequence>
<evidence type="ECO:0000313" key="7">
    <source>
        <dbReference type="Proteomes" id="UP000243900"/>
    </source>
</evidence>
<dbReference type="Proteomes" id="UP000243900">
    <property type="component" value="Unassembled WGS sequence"/>
</dbReference>
<dbReference type="Gene3D" id="1.20.120.550">
    <property type="entry name" value="Membrane associated eicosanoid/glutathione metabolism-like domain"/>
    <property type="match status" value="1"/>
</dbReference>
<comment type="subcellular location">
    <subcellularLocation>
        <location evidence="1">Membrane</location>
    </subcellularLocation>
</comment>
<feature type="transmembrane region" description="Helical" evidence="5">
    <location>
        <begin position="77"/>
        <end position="103"/>
    </location>
</feature>
<dbReference type="InterPro" id="IPR001129">
    <property type="entry name" value="Membr-assoc_MAPEG"/>
</dbReference>
<proteinExistence type="predicted"/>
<dbReference type="AlphaFoldDB" id="A0A2P6AQZ5"/>
<evidence type="ECO:0000256" key="2">
    <source>
        <dbReference type="ARBA" id="ARBA00022692"/>
    </source>
</evidence>
<reference evidence="7" key="1">
    <citation type="submission" date="2018-02" db="EMBL/GenBank/DDBJ databases">
        <title>Genome sequencing of Solimonas sp. HR-BB.</title>
        <authorList>
            <person name="Lee Y."/>
            <person name="Jeon C.O."/>
        </authorList>
    </citation>
    <scope>NUCLEOTIDE SEQUENCE [LARGE SCALE GENOMIC DNA]</scope>
    <source>
        <strain evidence="7">HR-E</strain>
    </source>
</reference>
<dbReference type="SUPFAM" id="SSF161084">
    <property type="entry name" value="MAPEG domain-like"/>
    <property type="match status" value="1"/>
</dbReference>
<dbReference type="GO" id="GO:0016020">
    <property type="term" value="C:membrane"/>
    <property type="evidence" value="ECO:0007669"/>
    <property type="project" value="UniProtKB-SubCell"/>
</dbReference>
<evidence type="ECO:0000256" key="1">
    <source>
        <dbReference type="ARBA" id="ARBA00004370"/>
    </source>
</evidence>
<feature type="transmembrane region" description="Helical" evidence="5">
    <location>
        <begin position="12"/>
        <end position="31"/>
    </location>
</feature>
<evidence type="ECO:0000256" key="4">
    <source>
        <dbReference type="ARBA" id="ARBA00023136"/>
    </source>
</evidence>
<keyword evidence="3 5" id="KW-1133">Transmembrane helix</keyword>
<dbReference type="OrthoDB" id="5573101at2"/>
<evidence type="ECO:0000256" key="3">
    <source>
        <dbReference type="ARBA" id="ARBA00022989"/>
    </source>
</evidence>
<keyword evidence="2 5" id="KW-0812">Transmembrane</keyword>
<accession>A0A2P6AQZ5</accession>
<evidence type="ECO:0000256" key="5">
    <source>
        <dbReference type="SAM" id="Phobius"/>
    </source>
</evidence>
<evidence type="ECO:0008006" key="8">
    <source>
        <dbReference type="Google" id="ProtNLM"/>
    </source>
</evidence>
<comment type="caution">
    <text evidence="6">The sequence shown here is derived from an EMBL/GenBank/DDBJ whole genome shotgun (WGS) entry which is preliminary data.</text>
</comment>
<protein>
    <recommendedName>
        <fullName evidence="8">MAPEG family protein</fullName>
    </recommendedName>
</protein>
<dbReference type="InterPro" id="IPR023352">
    <property type="entry name" value="MAPEG-like_dom_sf"/>
</dbReference>
<name>A0A2P6AQZ5_9GAMM</name>
<dbReference type="RefSeq" id="WP_105193117.1">
    <property type="nucleotide sequence ID" value="NZ_PTQZ01000236.1"/>
</dbReference>
<organism evidence="6 7">
    <name type="scientific">Amnimonas aquatica</name>
    <dbReference type="NCBI Taxonomy" id="2094561"/>
    <lineage>
        <taxon>Bacteria</taxon>
        <taxon>Pseudomonadati</taxon>
        <taxon>Pseudomonadota</taxon>
        <taxon>Gammaproteobacteria</taxon>
        <taxon>Moraxellales</taxon>
        <taxon>Moraxellaceae</taxon>
        <taxon>Amnimonas</taxon>
    </lineage>
</organism>
<feature type="transmembrane region" description="Helical" evidence="5">
    <location>
        <begin position="123"/>
        <end position="144"/>
    </location>
</feature>